<dbReference type="AlphaFoldDB" id="A0AAV7ZWR5"/>
<evidence type="ECO:0000313" key="11">
    <source>
        <dbReference type="Proteomes" id="UP001146793"/>
    </source>
</evidence>
<dbReference type="Pfam" id="PF01956">
    <property type="entry name" value="EMC3_TMCO1"/>
    <property type="match status" value="1"/>
</dbReference>
<dbReference type="SMART" id="SM01415">
    <property type="entry name" value="DUF106"/>
    <property type="match status" value="1"/>
</dbReference>
<evidence type="ECO:0000256" key="9">
    <source>
        <dbReference type="SAM" id="Phobius"/>
    </source>
</evidence>
<evidence type="ECO:0000256" key="4">
    <source>
        <dbReference type="ARBA" id="ARBA00022692"/>
    </source>
</evidence>
<comment type="subcellular location">
    <subcellularLocation>
        <location evidence="1">Membrane</location>
        <topology evidence="1">Multi-pass membrane protein</topology>
    </subcellularLocation>
</comment>
<dbReference type="GO" id="GO:0072546">
    <property type="term" value="C:EMC complex"/>
    <property type="evidence" value="ECO:0007669"/>
    <property type="project" value="TreeGrafter"/>
</dbReference>
<accession>A0AAV7ZWR5</accession>
<keyword evidence="4 9" id="KW-0812">Transmembrane</keyword>
<feature type="region of interest" description="Disordered" evidence="8">
    <location>
        <begin position="208"/>
        <end position="230"/>
    </location>
</feature>
<dbReference type="GO" id="GO:0034975">
    <property type="term" value="P:protein folding in endoplasmic reticulum"/>
    <property type="evidence" value="ECO:0007669"/>
    <property type="project" value="TreeGrafter"/>
</dbReference>
<keyword evidence="6 9" id="KW-0472">Membrane</keyword>
<evidence type="ECO:0000256" key="8">
    <source>
        <dbReference type="SAM" id="MobiDB-lite"/>
    </source>
</evidence>
<comment type="similarity">
    <text evidence="2 7">Belongs to the EMC3 family.</text>
</comment>
<dbReference type="InterPro" id="IPR002809">
    <property type="entry name" value="EMC3/TMCO1"/>
</dbReference>
<feature type="region of interest" description="Disordered" evidence="8">
    <location>
        <begin position="266"/>
        <end position="305"/>
    </location>
</feature>
<evidence type="ECO:0000256" key="2">
    <source>
        <dbReference type="ARBA" id="ARBA00005376"/>
    </source>
</evidence>
<feature type="transmembrane region" description="Helical" evidence="9">
    <location>
        <begin position="166"/>
        <end position="184"/>
    </location>
</feature>
<gene>
    <name evidence="10" type="ORF">M0812_08255</name>
</gene>
<dbReference type="InterPro" id="IPR008568">
    <property type="entry name" value="EMC3"/>
</dbReference>
<sequence length="305" mass="35076">MRLDPQIRDWVLFPIVIIVFLVSVIRHYLFSIIPSQKPAVDKDTQAEQQLLIRSNRICKNANMISKRSFISRQPFFLDETNGELNQDSKQKPLAMSMMFDPSMMTNMMKGSMGNMIPQVVLGQLISYLFKGFLVVKLPFFLPARFKAMLQQGIGLSSLDSSFVSSLSWYFMVYFGLSGIINLLFQAKDVMVHSYFSPIKEQMRQIQVPRPTPAPAPTPSLGNMGGTDKKDTLRNEKENWKMIDHWFDIQNSELELIGKPITHGQEKVVKNQTNNKTQIPKKIKSQNKKMKNTSPKNRNRITKKKK</sequence>
<evidence type="ECO:0000256" key="5">
    <source>
        <dbReference type="ARBA" id="ARBA00022989"/>
    </source>
</evidence>
<evidence type="ECO:0000256" key="3">
    <source>
        <dbReference type="ARBA" id="ARBA00020822"/>
    </source>
</evidence>
<reference evidence="10" key="1">
    <citation type="submission" date="2022-08" db="EMBL/GenBank/DDBJ databases">
        <title>Novel sulphate-reducing endosymbionts in the free-living metamonad Anaeramoeba.</title>
        <authorList>
            <person name="Jerlstrom-Hultqvist J."/>
            <person name="Cepicka I."/>
            <person name="Gallot-Lavallee L."/>
            <person name="Salas-Leiva D."/>
            <person name="Curtis B.A."/>
            <person name="Zahonova K."/>
            <person name="Pipaliya S."/>
            <person name="Dacks J."/>
            <person name="Roger A.J."/>
        </authorList>
    </citation>
    <scope>NUCLEOTIDE SEQUENCE</scope>
    <source>
        <strain evidence="10">Busselton2</strain>
    </source>
</reference>
<protein>
    <recommendedName>
        <fullName evidence="3 7">ER membrane protein complex subunit 3</fullName>
    </recommendedName>
</protein>
<name>A0AAV7ZWR5_9EUKA</name>
<evidence type="ECO:0000256" key="1">
    <source>
        <dbReference type="ARBA" id="ARBA00004141"/>
    </source>
</evidence>
<dbReference type="Proteomes" id="UP001146793">
    <property type="component" value="Unassembled WGS sequence"/>
</dbReference>
<keyword evidence="5 9" id="KW-1133">Transmembrane helix</keyword>
<dbReference type="PIRSF" id="PIRSF010045">
    <property type="entry name" value="DUF850_TM_euk"/>
    <property type="match status" value="1"/>
</dbReference>
<evidence type="ECO:0000313" key="10">
    <source>
        <dbReference type="EMBL" id="KAJ3446446.1"/>
    </source>
</evidence>
<dbReference type="EMBL" id="JANTQA010000020">
    <property type="protein sequence ID" value="KAJ3446446.1"/>
    <property type="molecule type" value="Genomic_DNA"/>
</dbReference>
<comment type="caution">
    <text evidence="10">The sequence shown here is derived from an EMBL/GenBank/DDBJ whole genome shotgun (WGS) entry which is preliminary data.</text>
</comment>
<feature type="transmembrane region" description="Helical" evidence="9">
    <location>
        <begin position="12"/>
        <end position="29"/>
    </location>
</feature>
<feature type="compositionally biased region" description="Basic residues" evidence="8">
    <location>
        <begin position="278"/>
        <end position="305"/>
    </location>
</feature>
<evidence type="ECO:0000256" key="7">
    <source>
        <dbReference type="PIRNR" id="PIRNR010045"/>
    </source>
</evidence>
<dbReference type="PANTHER" id="PTHR13116">
    <property type="entry name" value="ER MEMBRANE PROTEIN COMPLEX SUBUNIT 3"/>
    <property type="match status" value="1"/>
</dbReference>
<organism evidence="10 11">
    <name type="scientific">Anaeramoeba flamelloides</name>
    <dbReference type="NCBI Taxonomy" id="1746091"/>
    <lineage>
        <taxon>Eukaryota</taxon>
        <taxon>Metamonada</taxon>
        <taxon>Anaeramoebidae</taxon>
        <taxon>Anaeramoeba</taxon>
    </lineage>
</organism>
<evidence type="ECO:0000256" key="6">
    <source>
        <dbReference type="ARBA" id="ARBA00023136"/>
    </source>
</evidence>
<dbReference type="PANTHER" id="PTHR13116:SF5">
    <property type="entry name" value="ER MEMBRANE PROTEIN COMPLEX SUBUNIT 3"/>
    <property type="match status" value="1"/>
</dbReference>
<feature type="transmembrane region" description="Helical" evidence="9">
    <location>
        <begin position="119"/>
        <end position="141"/>
    </location>
</feature>
<proteinExistence type="inferred from homology"/>